<keyword evidence="1" id="KW-0805">Transcription regulation</keyword>
<keyword evidence="3" id="KW-0804">Transcription</keyword>
<dbReference type="Pfam" id="PF00392">
    <property type="entry name" value="GntR"/>
    <property type="match status" value="1"/>
</dbReference>
<dbReference type="PROSITE" id="PS51202">
    <property type="entry name" value="RCK_C"/>
    <property type="match status" value="1"/>
</dbReference>
<dbReference type="STRING" id="349161.Dred_2149"/>
<dbReference type="SUPFAM" id="SSF116726">
    <property type="entry name" value="TrkA C-terminal domain-like"/>
    <property type="match status" value="1"/>
</dbReference>
<gene>
    <name evidence="7" type="ordered locus">Dred_2149</name>
</gene>
<sequence length="215" mass="24085">MYLYQLVLEGNVLSNNDVHLARYITIAADIAEKIVRGEYQEGQKVFGRSTLAGKYSVSPETIRRALTLLQEVGIVDVAPGIGVVVKSVAEAQNYLHDFDQRLVLAGIHEKLHQLVKERDRLNNEISKLMEELLQHTYQLESRLNKIEEWKVLTDSPLVGKMLAETELNDSRVLAILRKGQGDIIDPSPDSLILAGDILTIYGRLDTAAREGLVRL</sequence>
<feature type="coiled-coil region" evidence="4">
    <location>
        <begin position="104"/>
        <end position="138"/>
    </location>
</feature>
<dbReference type="Gene3D" id="3.30.70.1450">
    <property type="entry name" value="Regulator of K+ conductance, C-terminal domain"/>
    <property type="match status" value="1"/>
</dbReference>
<proteinExistence type="predicted"/>
<dbReference type="AlphaFoldDB" id="A4J6G3"/>
<feature type="domain" description="RCK C-terminal" evidence="6">
    <location>
        <begin position="134"/>
        <end position="215"/>
    </location>
</feature>
<dbReference type="GO" id="GO:0003700">
    <property type="term" value="F:DNA-binding transcription factor activity"/>
    <property type="evidence" value="ECO:0007669"/>
    <property type="project" value="InterPro"/>
</dbReference>
<dbReference type="GO" id="GO:0008324">
    <property type="term" value="F:monoatomic cation transmembrane transporter activity"/>
    <property type="evidence" value="ECO:0007669"/>
    <property type="project" value="InterPro"/>
</dbReference>
<dbReference type="eggNOG" id="COG2186">
    <property type="taxonomic scope" value="Bacteria"/>
</dbReference>
<dbReference type="InterPro" id="IPR036388">
    <property type="entry name" value="WH-like_DNA-bd_sf"/>
</dbReference>
<dbReference type="Pfam" id="PF02080">
    <property type="entry name" value="TrkA_C"/>
    <property type="match status" value="1"/>
</dbReference>
<dbReference type="HOGENOM" id="CLU_112362_0_0_9"/>
<dbReference type="Proteomes" id="UP000001556">
    <property type="component" value="Chromosome"/>
</dbReference>
<keyword evidence="4" id="KW-0175">Coiled coil</keyword>
<organism evidence="7 8">
    <name type="scientific">Desulforamulus reducens (strain ATCC BAA-1160 / DSM 100696 / MI-1)</name>
    <name type="common">Desulfotomaculum reducens</name>
    <dbReference type="NCBI Taxonomy" id="349161"/>
    <lineage>
        <taxon>Bacteria</taxon>
        <taxon>Bacillati</taxon>
        <taxon>Bacillota</taxon>
        <taxon>Clostridia</taxon>
        <taxon>Eubacteriales</taxon>
        <taxon>Peptococcaceae</taxon>
        <taxon>Desulforamulus</taxon>
    </lineage>
</organism>
<dbReference type="InterPro" id="IPR036721">
    <property type="entry name" value="RCK_C_sf"/>
</dbReference>
<keyword evidence="2" id="KW-0238">DNA-binding</keyword>
<reference evidence="7 8" key="1">
    <citation type="submission" date="2007-03" db="EMBL/GenBank/DDBJ databases">
        <title>Complete sequence of Desulfotomaculum reducens MI-1.</title>
        <authorList>
            <consortium name="US DOE Joint Genome Institute"/>
            <person name="Copeland A."/>
            <person name="Lucas S."/>
            <person name="Lapidus A."/>
            <person name="Barry K."/>
            <person name="Detter J.C."/>
            <person name="Glavina del Rio T."/>
            <person name="Hammon N."/>
            <person name="Israni S."/>
            <person name="Dalin E."/>
            <person name="Tice H."/>
            <person name="Pitluck S."/>
            <person name="Sims D."/>
            <person name="Brettin T."/>
            <person name="Bruce D."/>
            <person name="Han C."/>
            <person name="Tapia R."/>
            <person name="Schmutz J."/>
            <person name="Larimer F."/>
            <person name="Land M."/>
            <person name="Hauser L."/>
            <person name="Kyrpides N."/>
            <person name="Kim E."/>
            <person name="Tebo B.M."/>
            <person name="Richardson P."/>
        </authorList>
    </citation>
    <scope>NUCLEOTIDE SEQUENCE [LARGE SCALE GENOMIC DNA]</scope>
    <source>
        <strain evidence="7 8">MI-1</strain>
    </source>
</reference>
<protein>
    <submittedName>
        <fullName evidence="7">Transcriptional regulator, GntR family</fullName>
    </submittedName>
</protein>
<name>A4J6G3_DESRM</name>
<dbReference type="PANTHER" id="PTHR38445">
    <property type="entry name" value="HTH-TYPE TRANSCRIPTIONAL REPRESSOR YTRA"/>
    <property type="match status" value="1"/>
</dbReference>
<evidence type="ECO:0000256" key="4">
    <source>
        <dbReference type="SAM" id="Coils"/>
    </source>
</evidence>
<feature type="domain" description="HTH gntR-type" evidence="5">
    <location>
        <begin position="20"/>
        <end position="88"/>
    </location>
</feature>
<dbReference type="SUPFAM" id="SSF46785">
    <property type="entry name" value="Winged helix' DNA-binding domain"/>
    <property type="match status" value="1"/>
</dbReference>
<dbReference type="InterPro" id="IPR000524">
    <property type="entry name" value="Tscrpt_reg_HTH_GntR"/>
</dbReference>
<dbReference type="SMART" id="SM00345">
    <property type="entry name" value="HTH_GNTR"/>
    <property type="match status" value="1"/>
</dbReference>
<keyword evidence="8" id="KW-1185">Reference proteome</keyword>
<accession>A4J6G3</accession>
<evidence type="ECO:0000256" key="3">
    <source>
        <dbReference type="ARBA" id="ARBA00023163"/>
    </source>
</evidence>
<dbReference type="EMBL" id="CP000612">
    <property type="protein sequence ID" value="ABO50666.1"/>
    <property type="molecule type" value="Genomic_DNA"/>
</dbReference>
<dbReference type="PANTHER" id="PTHR38445:SF10">
    <property type="entry name" value="GNTR-FAMILY TRANSCRIPTIONAL REGULATOR"/>
    <property type="match status" value="1"/>
</dbReference>
<dbReference type="KEGG" id="drm:Dred_2149"/>
<evidence type="ECO:0000313" key="8">
    <source>
        <dbReference type="Proteomes" id="UP000001556"/>
    </source>
</evidence>
<dbReference type="CDD" id="cd07377">
    <property type="entry name" value="WHTH_GntR"/>
    <property type="match status" value="1"/>
</dbReference>
<dbReference type="PROSITE" id="PS50949">
    <property type="entry name" value="HTH_GNTR"/>
    <property type="match status" value="1"/>
</dbReference>
<evidence type="ECO:0000256" key="2">
    <source>
        <dbReference type="ARBA" id="ARBA00023125"/>
    </source>
</evidence>
<dbReference type="InterPro" id="IPR006037">
    <property type="entry name" value="RCK_C"/>
</dbReference>
<dbReference type="GO" id="GO:0006813">
    <property type="term" value="P:potassium ion transport"/>
    <property type="evidence" value="ECO:0007669"/>
    <property type="project" value="InterPro"/>
</dbReference>
<evidence type="ECO:0000259" key="6">
    <source>
        <dbReference type="PROSITE" id="PS51202"/>
    </source>
</evidence>
<evidence type="ECO:0000259" key="5">
    <source>
        <dbReference type="PROSITE" id="PS50949"/>
    </source>
</evidence>
<dbReference type="Gene3D" id="1.10.10.10">
    <property type="entry name" value="Winged helix-like DNA-binding domain superfamily/Winged helix DNA-binding domain"/>
    <property type="match status" value="1"/>
</dbReference>
<dbReference type="GO" id="GO:0003677">
    <property type="term" value="F:DNA binding"/>
    <property type="evidence" value="ECO:0007669"/>
    <property type="project" value="UniProtKB-KW"/>
</dbReference>
<dbReference type="InterPro" id="IPR036390">
    <property type="entry name" value="WH_DNA-bd_sf"/>
</dbReference>
<evidence type="ECO:0000256" key="1">
    <source>
        <dbReference type="ARBA" id="ARBA00023015"/>
    </source>
</evidence>
<evidence type="ECO:0000313" key="7">
    <source>
        <dbReference type="EMBL" id="ABO50666.1"/>
    </source>
</evidence>